<feature type="compositionally biased region" description="Polar residues" evidence="1">
    <location>
        <begin position="35"/>
        <end position="49"/>
    </location>
</feature>
<reference evidence="2 3" key="1">
    <citation type="journal article" date="2013" name="MBio">
        <title>Genome sequencing of the plant pathogen Taphrina deformans, the causal agent of peach leaf curl.</title>
        <authorList>
            <person name="Cisse O.H."/>
            <person name="Almeida J.M.G.C.F."/>
            <person name="Fonseca A."/>
            <person name="Kumar A.A."/>
            <person name="Salojaervi J."/>
            <person name="Overmyer K."/>
            <person name="Hauser P.M."/>
            <person name="Pagni M."/>
        </authorList>
    </citation>
    <scope>NUCLEOTIDE SEQUENCE [LARGE SCALE GENOMIC DNA]</scope>
    <source>
        <strain evidence="3">PYCC 5710 / ATCC 11124 / CBS 356.35 / IMI 108563 / JCM 9778 / NBRC 8474</strain>
    </source>
</reference>
<organism evidence="2 3">
    <name type="scientific">Taphrina deformans (strain PYCC 5710 / ATCC 11124 / CBS 356.35 / IMI 108563 / JCM 9778 / NBRC 8474)</name>
    <name type="common">Peach leaf curl fungus</name>
    <name type="synonym">Lalaria deformans</name>
    <dbReference type="NCBI Taxonomy" id="1097556"/>
    <lineage>
        <taxon>Eukaryota</taxon>
        <taxon>Fungi</taxon>
        <taxon>Dikarya</taxon>
        <taxon>Ascomycota</taxon>
        <taxon>Taphrinomycotina</taxon>
        <taxon>Taphrinomycetes</taxon>
        <taxon>Taphrinales</taxon>
        <taxon>Taphrinaceae</taxon>
        <taxon>Taphrina</taxon>
    </lineage>
</organism>
<dbReference type="VEuPathDB" id="FungiDB:TAPDE_001324"/>
<dbReference type="EMBL" id="CAHR02000041">
    <property type="protein sequence ID" value="CCG81490.1"/>
    <property type="molecule type" value="Genomic_DNA"/>
</dbReference>
<comment type="caution">
    <text evidence="2">The sequence shown here is derived from an EMBL/GenBank/DDBJ whole genome shotgun (WGS) entry which is preliminary data.</text>
</comment>
<gene>
    <name evidence="2" type="ORF">TAPDE_001324</name>
</gene>
<feature type="region of interest" description="Disordered" evidence="1">
    <location>
        <begin position="1"/>
        <end position="162"/>
    </location>
</feature>
<feature type="compositionally biased region" description="Polar residues" evidence="1">
    <location>
        <begin position="1"/>
        <end position="20"/>
    </location>
</feature>
<sequence length="185" mass="17771">MSQHNDGNLGNNVKSASGSSRAEAAPGDGRDPTAGLTSGKTAGTSSHAQSDVPAPGNTNIGKGGATSMSGTDNAHPGAQATPAGGAGGAGGAGAGMAHSGTAKDESNKQGSGNPEQDPKHAQSTEGTEDSSKNKTPEQANASGDGTFGDGKFDAAAPGAAAKAVQLEAKARTDVGEEGKINVHVP</sequence>
<dbReference type="AlphaFoldDB" id="R4X7T5"/>
<evidence type="ECO:0000256" key="1">
    <source>
        <dbReference type="SAM" id="MobiDB-lite"/>
    </source>
</evidence>
<protein>
    <submittedName>
        <fullName evidence="2">Uncharacterized protein</fullName>
    </submittedName>
</protein>
<evidence type="ECO:0000313" key="2">
    <source>
        <dbReference type="EMBL" id="CCG81490.1"/>
    </source>
</evidence>
<accession>R4X7T5</accession>
<feature type="compositionally biased region" description="Gly residues" evidence="1">
    <location>
        <begin position="84"/>
        <end position="94"/>
    </location>
</feature>
<dbReference type="Proteomes" id="UP000013776">
    <property type="component" value="Unassembled WGS sequence"/>
</dbReference>
<feature type="compositionally biased region" description="Polar residues" evidence="1">
    <location>
        <begin position="56"/>
        <end position="72"/>
    </location>
</feature>
<keyword evidence="3" id="KW-1185">Reference proteome</keyword>
<feature type="compositionally biased region" description="Low complexity" evidence="1">
    <location>
        <begin position="74"/>
        <end position="83"/>
    </location>
</feature>
<evidence type="ECO:0000313" key="3">
    <source>
        <dbReference type="Proteomes" id="UP000013776"/>
    </source>
</evidence>
<proteinExistence type="predicted"/>
<name>R4X7T5_TAPDE</name>
<feature type="compositionally biased region" description="Low complexity" evidence="1">
    <location>
        <begin position="153"/>
        <end position="162"/>
    </location>
</feature>